<accession>A0A498R517</accession>
<evidence type="ECO:0000256" key="1">
    <source>
        <dbReference type="SAM" id="MobiDB-lite"/>
    </source>
</evidence>
<sequence length="39" mass="4243">MGGKNVDQFQARKKAKEQKDAKTGTVSTATKTDSDKKQS</sequence>
<evidence type="ECO:0000313" key="2">
    <source>
        <dbReference type="EMBL" id="VBB06205.1"/>
    </source>
</evidence>
<dbReference type="AlphaFoldDB" id="A0A498R517"/>
<dbReference type="EMBL" id="UPPP01000061">
    <property type="protein sequence ID" value="VBB06205.1"/>
    <property type="molecule type" value="Genomic_DNA"/>
</dbReference>
<proteinExistence type="predicted"/>
<organism evidence="2 3">
    <name type="scientific">Lucifera butyrica</name>
    <dbReference type="NCBI Taxonomy" id="1351585"/>
    <lineage>
        <taxon>Bacteria</taxon>
        <taxon>Bacillati</taxon>
        <taxon>Bacillota</taxon>
        <taxon>Negativicutes</taxon>
        <taxon>Veillonellales</taxon>
        <taxon>Veillonellaceae</taxon>
        <taxon>Lucifera</taxon>
    </lineage>
</organism>
<feature type="region of interest" description="Disordered" evidence="1">
    <location>
        <begin position="1"/>
        <end position="39"/>
    </location>
</feature>
<keyword evidence="3" id="KW-1185">Reference proteome</keyword>
<dbReference type="Proteomes" id="UP000277811">
    <property type="component" value="Unassembled WGS sequence"/>
</dbReference>
<name>A0A498R517_9FIRM</name>
<gene>
    <name evidence="2" type="ORF">LUCI_1421</name>
</gene>
<evidence type="ECO:0000313" key="3">
    <source>
        <dbReference type="Proteomes" id="UP000277811"/>
    </source>
</evidence>
<reference evidence="2 3" key="1">
    <citation type="submission" date="2018-06" db="EMBL/GenBank/DDBJ databases">
        <authorList>
            <person name="Strepis N."/>
        </authorList>
    </citation>
    <scope>NUCLEOTIDE SEQUENCE [LARGE SCALE GENOMIC DNA]</scope>
    <source>
        <strain evidence="2">LUCI</strain>
    </source>
</reference>
<protein>
    <submittedName>
        <fullName evidence="2">Uncharacterized protein</fullName>
    </submittedName>
</protein>